<feature type="active site" description="N6-AMP-lysine intermediate" evidence="7">
    <location>
        <position position="148"/>
    </location>
</feature>
<dbReference type="HOGENOM" id="CLU_489786_0_0_6"/>
<name>K8WU88_9GAMM</name>
<organism evidence="10 11">
    <name type="scientific">Providencia sneebia DSM 19967</name>
    <dbReference type="NCBI Taxonomy" id="1141660"/>
    <lineage>
        <taxon>Bacteria</taxon>
        <taxon>Pseudomonadati</taxon>
        <taxon>Pseudomonadota</taxon>
        <taxon>Gammaproteobacteria</taxon>
        <taxon>Enterobacterales</taxon>
        <taxon>Morganellaceae</taxon>
        <taxon>Providencia</taxon>
    </lineage>
</organism>
<dbReference type="PANTHER" id="PTHR47810">
    <property type="entry name" value="DNA LIGASE"/>
    <property type="match status" value="1"/>
</dbReference>
<keyword evidence="1 7" id="KW-0436">Ligase</keyword>
<dbReference type="Gene3D" id="3.30.470.30">
    <property type="entry name" value="DNA ligase/mRNA capping enzyme"/>
    <property type="match status" value="1"/>
</dbReference>
<evidence type="ECO:0000256" key="2">
    <source>
        <dbReference type="ARBA" id="ARBA00022705"/>
    </source>
</evidence>
<dbReference type="SUPFAM" id="SSF56091">
    <property type="entry name" value="DNA ligase/mRNA capping enzyme, catalytic domain"/>
    <property type="match status" value="1"/>
</dbReference>
<evidence type="ECO:0000256" key="6">
    <source>
        <dbReference type="ARBA" id="ARBA00034005"/>
    </source>
</evidence>
<protein>
    <recommendedName>
        <fullName evidence="7">DNA ligase B</fullName>
        <ecNumber evidence="7">6.5.1.2</ecNumber>
    </recommendedName>
    <alternativeName>
        <fullName evidence="7">Polydeoxyribonucleotide synthase [NAD(+)] B</fullName>
    </alternativeName>
</protein>
<evidence type="ECO:0000256" key="4">
    <source>
        <dbReference type="ARBA" id="ARBA00023027"/>
    </source>
</evidence>
<evidence type="ECO:0000259" key="9">
    <source>
        <dbReference type="SMART" id="SM00532"/>
    </source>
</evidence>
<dbReference type="Gene3D" id="2.40.50.140">
    <property type="entry name" value="Nucleic acid-binding proteins"/>
    <property type="match status" value="1"/>
</dbReference>
<reference evidence="10 11" key="1">
    <citation type="journal article" date="2012" name="BMC Genomics">
        <title>Comparative genomics of bacteria in the genus Providencia isolated from wild Drosophila melanogaster.</title>
        <authorList>
            <person name="Galac M.R."/>
            <person name="Lazzaro B.P."/>
        </authorList>
    </citation>
    <scope>NUCLEOTIDE SEQUENCE [LARGE SCALE GENOMIC DNA]</scope>
    <source>
        <strain evidence="10 11">DSM 19967</strain>
    </source>
</reference>
<feature type="domain" description="NAD-dependent DNA ligase N-terminal" evidence="9">
    <location>
        <begin position="49"/>
        <end position="451"/>
    </location>
</feature>
<dbReference type="GO" id="GO:0003911">
    <property type="term" value="F:DNA ligase (NAD+) activity"/>
    <property type="evidence" value="ECO:0007669"/>
    <property type="project" value="UniProtKB-UniRule"/>
</dbReference>
<dbReference type="InterPro" id="IPR004150">
    <property type="entry name" value="NAD_DNA_ligase_OB"/>
</dbReference>
<dbReference type="PANTHER" id="PTHR47810:SF1">
    <property type="entry name" value="DNA LIGASE B"/>
    <property type="match status" value="1"/>
</dbReference>
<dbReference type="HAMAP" id="MF_01587">
    <property type="entry name" value="DNA_ligase_B"/>
    <property type="match status" value="1"/>
</dbReference>
<evidence type="ECO:0000313" key="11">
    <source>
        <dbReference type="Proteomes" id="UP000010290"/>
    </source>
</evidence>
<keyword evidence="11" id="KW-1185">Reference proteome</keyword>
<dbReference type="InterPro" id="IPR050326">
    <property type="entry name" value="NAD_dep_DNA_ligaseB"/>
</dbReference>
<keyword evidence="4 7" id="KW-0520">NAD</keyword>
<dbReference type="SMART" id="SM00532">
    <property type="entry name" value="LIGANc"/>
    <property type="match status" value="1"/>
</dbReference>
<dbReference type="InterPro" id="IPR012340">
    <property type="entry name" value="NA-bd_OB-fold"/>
</dbReference>
<dbReference type="GO" id="GO:0006260">
    <property type="term" value="P:DNA replication"/>
    <property type="evidence" value="ECO:0007669"/>
    <property type="project" value="UniProtKB-KW"/>
</dbReference>
<comment type="catalytic activity">
    <reaction evidence="6 7">
        <text>NAD(+) + (deoxyribonucleotide)n-3'-hydroxyl + 5'-phospho-(deoxyribonucleotide)m = (deoxyribonucleotide)n+m + AMP + beta-nicotinamide D-nucleotide.</text>
        <dbReference type="EC" id="6.5.1.2"/>
    </reaction>
</comment>
<dbReference type="NCBIfam" id="NF005987">
    <property type="entry name" value="PRK08097.1"/>
    <property type="match status" value="1"/>
</dbReference>
<dbReference type="RefSeq" id="WP_008914450.1">
    <property type="nucleotide sequence ID" value="NZ_CM001773.1"/>
</dbReference>
<dbReference type="InterPro" id="IPR010994">
    <property type="entry name" value="RuvA_2-like"/>
</dbReference>
<dbReference type="SUPFAM" id="SSF50249">
    <property type="entry name" value="Nucleic acid-binding proteins"/>
    <property type="match status" value="1"/>
</dbReference>
<dbReference type="InterPro" id="IPR020923">
    <property type="entry name" value="DNA_ligase_B"/>
</dbReference>
<keyword evidence="8" id="KW-1133">Transmembrane helix</keyword>
<dbReference type="SUPFAM" id="SSF47781">
    <property type="entry name" value="RuvA domain 2-like"/>
    <property type="match status" value="1"/>
</dbReference>
<dbReference type="Pfam" id="PF01653">
    <property type="entry name" value="DNA_ligase_aden"/>
    <property type="match status" value="1"/>
</dbReference>
<feature type="transmembrane region" description="Helical" evidence="8">
    <location>
        <begin position="12"/>
        <end position="31"/>
    </location>
</feature>
<dbReference type="PATRIC" id="fig|1141660.3.peg.578"/>
<proteinExistence type="inferred from homology"/>
<evidence type="ECO:0000313" key="10">
    <source>
        <dbReference type="EMBL" id="EKT60992.1"/>
    </source>
</evidence>
<comment type="function">
    <text evidence="7">Catalyzes the formation of phosphodiester linkages between 5'-phosphoryl and 3'-hydroxyl groups in double-stranded DNA using NAD as a coenzyme and as the energy source for the reaction.</text>
</comment>
<comment type="caution">
    <text evidence="10">The sequence shown here is derived from an EMBL/GenBank/DDBJ whole genome shotgun (WGS) entry which is preliminary data.</text>
</comment>
<evidence type="ECO:0000256" key="3">
    <source>
        <dbReference type="ARBA" id="ARBA00022763"/>
    </source>
</evidence>
<keyword evidence="2 7" id="KW-0235">DNA replication</keyword>
<dbReference type="OrthoDB" id="9759736at2"/>
<accession>K8WU88</accession>
<dbReference type="GO" id="GO:0006281">
    <property type="term" value="P:DNA repair"/>
    <property type="evidence" value="ECO:0007669"/>
    <property type="project" value="UniProtKB-KW"/>
</dbReference>
<sequence length="574" mass="66048">MWKILSLGKRGTFAQIVYAISIMVIFCNYSFSNIITSEKLDCSKLNKTQLAYESQKLGERLRQWNQSYRLLGNSPVDDETYDQLLDMWQHWQRCQNLSDHPPVVGLTINKQHSKIVKHPVVHTGLKKLTQNQIAHWLKARGNAWLQPKVDGVAISLVYHYGKLASMISRGNGIEGLEWRNKADFINAIPKQIPTIQPQLILQGELYWTLQEHVQEHSGGINARSRVAGWLMRKNEPSKPTNDIGLFVWAWPDGPSSMQEQLQSLVKLGFPMMTSHTHLVESMEQVKYWQTYYYQQPMPFATDGVVLKTFPTPKTSAWHVNVNSWAVAWKYPYRTEISKVKKLDFHVGRTGNMSVVAEIEPIKIDSKNVKKLHLGTLKSWRHKNVLVGDLIQITLAGHGIPKFKTVVLQAENRVLPDLSHLKQYHYFSCFIPSTSCQQQFVARLTWLGKQLGIKGISQATWQEWVEKQQLTRLTMWLSSSWRQNLPKTKKVQSLISQLKNTYKQPLAHWLKGIGIPLKDKQLSLISHVSQLNEAEFLVSMDLSKKQKSKLTKWLSEPEVQAILKDINEVTMTENK</sequence>
<comment type="similarity">
    <text evidence="7">Belongs to the NAD-dependent DNA ligase family. LigB subfamily.</text>
</comment>
<keyword evidence="8" id="KW-0812">Transmembrane</keyword>
<dbReference type="InterPro" id="IPR013840">
    <property type="entry name" value="DNAligase_N"/>
</dbReference>
<evidence type="ECO:0000256" key="8">
    <source>
        <dbReference type="SAM" id="Phobius"/>
    </source>
</evidence>
<dbReference type="Proteomes" id="UP000010290">
    <property type="component" value="Chromosome"/>
</dbReference>
<dbReference type="AlphaFoldDB" id="K8WU88"/>
<dbReference type="InterPro" id="IPR013839">
    <property type="entry name" value="DNAligase_adenylation"/>
</dbReference>
<dbReference type="EC" id="6.5.1.2" evidence="7"/>
<dbReference type="Pfam" id="PF03120">
    <property type="entry name" value="OB_DNA_ligase"/>
    <property type="match status" value="1"/>
</dbReference>
<keyword evidence="5 7" id="KW-0234">DNA repair</keyword>
<keyword evidence="8" id="KW-0472">Membrane</keyword>
<evidence type="ECO:0000256" key="7">
    <source>
        <dbReference type="HAMAP-Rule" id="MF_01587"/>
    </source>
</evidence>
<evidence type="ECO:0000256" key="5">
    <source>
        <dbReference type="ARBA" id="ARBA00023204"/>
    </source>
</evidence>
<gene>
    <name evidence="7 10" type="primary">ligB</name>
    <name evidence="10" type="ORF">OO7_02856</name>
</gene>
<keyword evidence="3 7" id="KW-0227">DNA damage</keyword>
<evidence type="ECO:0000256" key="1">
    <source>
        <dbReference type="ARBA" id="ARBA00022598"/>
    </source>
</evidence>
<dbReference type="EMBL" id="AKKN01000003">
    <property type="protein sequence ID" value="EKT60992.1"/>
    <property type="molecule type" value="Genomic_DNA"/>
</dbReference>